<evidence type="ECO:0000256" key="1">
    <source>
        <dbReference type="ARBA" id="ARBA00004496"/>
    </source>
</evidence>
<feature type="domain" description="SRP54-type proteins GTP-binding" evidence="12">
    <location>
        <begin position="264"/>
        <end position="277"/>
    </location>
</feature>
<dbReference type="SUPFAM" id="SSF52540">
    <property type="entry name" value="P-loop containing nucleoside triphosphate hydrolases"/>
    <property type="match status" value="1"/>
</dbReference>
<evidence type="ECO:0000259" key="12">
    <source>
        <dbReference type="PROSITE" id="PS00300"/>
    </source>
</evidence>
<dbReference type="Gene3D" id="1.20.120.140">
    <property type="entry name" value="Signal recognition particle SRP54, nucleotide-binding domain"/>
    <property type="match status" value="1"/>
</dbReference>
<evidence type="ECO:0000256" key="4">
    <source>
        <dbReference type="ARBA" id="ARBA00022741"/>
    </source>
</evidence>
<dbReference type="SMART" id="SM00963">
    <property type="entry name" value="SRP54_N"/>
    <property type="match status" value="1"/>
</dbReference>
<dbReference type="InterPro" id="IPR013822">
    <property type="entry name" value="Signal_recog_particl_SRP54_hlx"/>
</dbReference>
<dbReference type="EC" id="3.6.5.4" evidence="10"/>
<dbReference type="GO" id="GO:0008312">
    <property type="term" value="F:7S RNA binding"/>
    <property type="evidence" value="ECO:0007669"/>
    <property type="project" value="InterPro"/>
</dbReference>
<comment type="subcellular location">
    <subcellularLocation>
        <location evidence="1">Cytoplasm</location>
    </subcellularLocation>
</comment>
<name>M1E4W5_9BACT</name>
<dbReference type="EMBL" id="CP002690">
    <property type="protein sequence ID" value="AEE14617.1"/>
    <property type="molecule type" value="Genomic_DNA"/>
</dbReference>
<gene>
    <name evidence="13" type="ORF">Thena_0988</name>
</gene>
<dbReference type="Proteomes" id="UP000011765">
    <property type="component" value="Chromosome"/>
</dbReference>
<evidence type="ECO:0000256" key="7">
    <source>
        <dbReference type="ARBA" id="ARBA00023134"/>
    </source>
</evidence>
<dbReference type="InterPro" id="IPR022941">
    <property type="entry name" value="SRP54"/>
</dbReference>
<dbReference type="HOGENOM" id="CLU_009301_6_0_9"/>
<protein>
    <recommendedName>
        <fullName evidence="10">signal-recognition-particle GTPase</fullName>
        <ecNumber evidence="10">3.6.5.4</ecNumber>
    </recommendedName>
</protein>
<dbReference type="GO" id="GO:0003924">
    <property type="term" value="F:GTPase activity"/>
    <property type="evidence" value="ECO:0007669"/>
    <property type="project" value="InterPro"/>
</dbReference>
<keyword evidence="5" id="KW-0378">Hydrolase</keyword>
<dbReference type="eggNOG" id="COG0541">
    <property type="taxonomic scope" value="Bacteria"/>
</dbReference>
<dbReference type="SUPFAM" id="SSF47446">
    <property type="entry name" value="Signal peptide-binding domain"/>
    <property type="match status" value="1"/>
</dbReference>
<dbReference type="Gene3D" id="3.40.50.300">
    <property type="entry name" value="P-loop containing nucleotide triphosphate hydrolases"/>
    <property type="match status" value="1"/>
</dbReference>
<dbReference type="STRING" id="747365.Thena_0988"/>
<dbReference type="OrthoDB" id="9804720at2"/>
<dbReference type="InterPro" id="IPR004125">
    <property type="entry name" value="Signal_recog_particle_SRP54_M"/>
</dbReference>
<comment type="similarity">
    <text evidence="2">Belongs to the GTP-binding SRP family. SRP54 subfamily.</text>
</comment>
<evidence type="ECO:0000256" key="9">
    <source>
        <dbReference type="ARBA" id="ARBA00023274"/>
    </source>
</evidence>
<dbReference type="RefSeq" id="WP_013756340.1">
    <property type="nucleotide sequence ID" value="NC_015499.1"/>
</dbReference>
<dbReference type="PROSITE" id="PS00300">
    <property type="entry name" value="SRP54"/>
    <property type="match status" value="1"/>
</dbReference>
<evidence type="ECO:0000256" key="3">
    <source>
        <dbReference type="ARBA" id="ARBA00022490"/>
    </source>
</evidence>
<dbReference type="GO" id="GO:0048500">
    <property type="term" value="C:signal recognition particle"/>
    <property type="evidence" value="ECO:0007669"/>
    <property type="project" value="InterPro"/>
</dbReference>
<dbReference type="InterPro" id="IPR003593">
    <property type="entry name" value="AAA+_ATPase"/>
</dbReference>
<dbReference type="Pfam" id="PF02978">
    <property type="entry name" value="SRP_SPB"/>
    <property type="match status" value="1"/>
</dbReference>
<evidence type="ECO:0000256" key="11">
    <source>
        <dbReference type="ARBA" id="ARBA00048027"/>
    </source>
</evidence>
<keyword evidence="7" id="KW-0342">GTP-binding</keyword>
<keyword evidence="6" id="KW-0694">RNA-binding</keyword>
<dbReference type="SUPFAM" id="SSF47364">
    <property type="entry name" value="Domain of the SRP/SRP receptor G-proteins"/>
    <property type="match status" value="1"/>
</dbReference>
<dbReference type="Pfam" id="PF00448">
    <property type="entry name" value="SRP54"/>
    <property type="match status" value="1"/>
</dbReference>
<evidence type="ECO:0000313" key="13">
    <source>
        <dbReference type="EMBL" id="AEE14617.1"/>
    </source>
</evidence>
<dbReference type="InterPro" id="IPR042101">
    <property type="entry name" value="SRP54_N_sf"/>
</dbReference>
<keyword evidence="3" id="KW-0963">Cytoplasm</keyword>
<dbReference type="InterPro" id="IPR027417">
    <property type="entry name" value="P-loop_NTPase"/>
</dbReference>
<reference evidence="13 14" key="1">
    <citation type="submission" date="2011-04" db="EMBL/GenBank/DDBJ databases">
        <title>The complete genome of Thermodesulfobium narugense DSM 14796.</title>
        <authorList>
            <consortium name="US DOE Joint Genome Institute (JGI-PGF)"/>
            <person name="Lucas S."/>
            <person name="Han J."/>
            <person name="Lapidus A."/>
            <person name="Bruce D."/>
            <person name="Goodwin L."/>
            <person name="Pitluck S."/>
            <person name="Peters L."/>
            <person name="Kyrpides N."/>
            <person name="Mavromatis K."/>
            <person name="Pagani I."/>
            <person name="Ivanova N."/>
            <person name="Ovchinnikova G."/>
            <person name="Zhang X."/>
            <person name="Saunders L."/>
            <person name="Detter J.C."/>
            <person name="Tapia R."/>
            <person name="Han C."/>
            <person name="Land M."/>
            <person name="Hauser L."/>
            <person name="Markowitz V."/>
            <person name="Cheng J.-F."/>
            <person name="Hugenholtz P."/>
            <person name="Woyke T."/>
            <person name="Wu D."/>
            <person name="Spring S."/>
            <person name="Schroeder M."/>
            <person name="Brambilla E."/>
            <person name="Klenk H.-P."/>
            <person name="Eisen J.A."/>
        </authorList>
    </citation>
    <scope>NUCLEOTIDE SEQUENCE [LARGE SCALE GENOMIC DNA]</scope>
    <source>
        <strain evidence="13 14">DSM 14796</strain>
    </source>
</reference>
<dbReference type="GO" id="GO:0006614">
    <property type="term" value="P:SRP-dependent cotranslational protein targeting to membrane"/>
    <property type="evidence" value="ECO:0007669"/>
    <property type="project" value="InterPro"/>
</dbReference>
<evidence type="ECO:0000256" key="6">
    <source>
        <dbReference type="ARBA" id="ARBA00022884"/>
    </source>
</evidence>
<evidence type="ECO:0000256" key="2">
    <source>
        <dbReference type="ARBA" id="ARBA00005450"/>
    </source>
</evidence>
<organism evidence="13 14">
    <name type="scientific">Thermodesulfobium narugense DSM 14796</name>
    <dbReference type="NCBI Taxonomy" id="747365"/>
    <lineage>
        <taxon>Bacteria</taxon>
        <taxon>Pseudomonadati</taxon>
        <taxon>Thermodesulfobiota</taxon>
        <taxon>Thermodesulfobiia</taxon>
        <taxon>Thermodesulfobiales</taxon>
        <taxon>Thermodesulfobiaceae</taxon>
        <taxon>Thermodesulfobium</taxon>
    </lineage>
</organism>
<evidence type="ECO:0000256" key="10">
    <source>
        <dbReference type="ARBA" id="ARBA00035672"/>
    </source>
</evidence>
<comment type="catalytic activity">
    <reaction evidence="11">
        <text>GTP + H2O = GDP + phosphate + H(+)</text>
        <dbReference type="Rhea" id="RHEA:19669"/>
        <dbReference type="ChEBI" id="CHEBI:15377"/>
        <dbReference type="ChEBI" id="CHEBI:15378"/>
        <dbReference type="ChEBI" id="CHEBI:37565"/>
        <dbReference type="ChEBI" id="CHEBI:43474"/>
        <dbReference type="ChEBI" id="CHEBI:58189"/>
        <dbReference type="EC" id="3.6.5.4"/>
    </reaction>
</comment>
<keyword evidence="4" id="KW-0547">Nucleotide-binding</keyword>
<keyword evidence="9" id="KW-0687">Ribonucleoprotein</keyword>
<dbReference type="Gene3D" id="1.10.260.30">
    <property type="entry name" value="Signal recognition particle, SRP54 subunit, M-domain"/>
    <property type="match status" value="1"/>
</dbReference>
<dbReference type="SMART" id="SM00382">
    <property type="entry name" value="AAA"/>
    <property type="match status" value="1"/>
</dbReference>
<dbReference type="InterPro" id="IPR036891">
    <property type="entry name" value="Signal_recog_part_SRP54_M_sf"/>
</dbReference>
<sequence>MLSDFSEKIQSLFKKFRGYGKLTEKEIGEICRDIRLLFLESDIALSATKKIVEEIKNRLSTLEFTTETSPGTLVSNIVREELINLLGKPGNIDFSEKPTLVMMVGIQGSGKTTTSAKIANYFATKENKKPLLVGADVRRPAAQLQLEKLSQQIKIPFFTDKDPFLACEGALNLARSKGYDLIIVDTAGRTHVDEELLDELKTLNERFQPKNNILVIDSMMGQEATKVAKAFFNTIPLTGAILTKFDGDARGGAAFSLREVTGVPLIFLGVGEKIQNLEKFDPVRVVNRIVGMGDIEGLIERVSDIKIDTSKKPPEEIEKWNFDTFLESMRQIRKMGPLEELLSMIPGFSNIKQMKNMIPDEKQMKRIEAVMLSMTPKERKKPEIIDASRKRRIAKGSGTSIQEVNQLLKQYEMFKKMFKSKNLKKGIKLPNFPIGRI</sequence>
<dbReference type="GO" id="GO:0005525">
    <property type="term" value="F:GTP binding"/>
    <property type="evidence" value="ECO:0007669"/>
    <property type="project" value="UniProtKB-KW"/>
</dbReference>
<keyword evidence="14" id="KW-1185">Reference proteome</keyword>
<dbReference type="Pfam" id="PF02881">
    <property type="entry name" value="SRP54_N"/>
    <property type="match status" value="1"/>
</dbReference>
<dbReference type="PANTHER" id="PTHR11564:SF5">
    <property type="entry name" value="SIGNAL RECOGNITION PARTICLE SUBUNIT SRP54"/>
    <property type="match status" value="1"/>
</dbReference>
<accession>M1E4W5</accession>
<evidence type="ECO:0000256" key="5">
    <source>
        <dbReference type="ARBA" id="ARBA00022801"/>
    </source>
</evidence>
<dbReference type="InterPro" id="IPR000897">
    <property type="entry name" value="SRP54_GTPase_dom"/>
</dbReference>
<dbReference type="KEGG" id="tnr:Thena_0988"/>
<dbReference type="PANTHER" id="PTHR11564">
    <property type="entry name" value="SIGNAL RECOGNITION PARTICLE 54K PROTEIN SRP54"/>
    <property type="match status" value="1"/>
</dbReference>
<evidence type="ECO:0000256" key="8">
    <source>
        <dbReference type="ARBA" id="ARBA00023135"/>
    </source>
</evidence>
<dbReference type="SMART" id="SM00962">
    <property type="entry name" value="SRP54"/>
    <property type="match status" value="1"/>
</dbReference>
<proteinExistence type="inferred from homology"/>
<keyword evidence="8" id="KW-0733">Signal recognition particle</keyword>
<dbReference type="AlphaFoldDB" id="M1E4W5"/>
<dbReference type="InterPro" id="IPR036225">
    <property type="entry name" value="SRP/SRP_N"/>
</dbReference>
<evidence type="ECO:0000313" key="14">
    <source>
        <dbReference type="Proteomes" id="UP000011765"/>
    </source>
</evidence>